<keyword evidence="11 15" id="KW-0106">Calcium</keyword>
<keyword evidence="14" id="KW-0325">Glycoprotein</keyword>
<feature type="chain" id="PRO_5042552459" description="tripeptidyl-peptidase II" evidence="16">
    <location>
        <begin position="22"/>
        <end position="621"/>
    </location>
</feature>
<dbReference type="PANTHER" id="PTHR14218:SF39">
    <property type="entry name" value="PEPTIDASE S53 DOMAIN-CONTAINING PROTEIN"/>
    <property type="match status" value="1"/>
</dbReference>
<reference evidence="18" key="1">
    <citation type="submission" date="2023-10" db="EMBL/GenBank/DDBJ databases">
        <authorList>
            <person name="Hackl T."/>
        </authorList>
    </citation>
    <scope>NUCLEOTIDE SEQUENCE</scope>
</reference>
<dbReference type="InterPro" id="IPR030400">
    <property type="entry name" value="Sedolisin_dom"/>
</dbReference>
<dbReference type="PROSITE" id="PS00138">
    <property type="entry name" value="SUBTILASE_SER"/>
    <property type="match status" value="1"/>
</dbReference>
<gene>
    <name evidence="18" type="ORF">KHLLAP_LOCUS9792</name>
</gene>
<keyword evidence="19" id="KW-1185">Reference proteome</keyword>
<comment type="subcellular location">
    <subcellularLocation>
        <location evidence="3">Secreted</location>
        <location evidence="3">Extracellular space</location>
    </subcellularLocation>
</comment>
<feature type="binding site" evidence="15">
    <location>
        <position position="599"/>
    </location>
    <ligand>
        <name>Ca(2+)</name>
        <dbReference type="ChEBI" id="CHEBI:29108"/>
    </ligand>
</feature>
<keyword evidence="6 15" id="KW-0645">Protease</keyword>
<evidence type="ECO:0000256" key="14">
    <source>
        <dbReference type="ARBA" id="ARBA00023180"/>
    </source>
</evidence>
<evidence type="ECO:0000256" key="10">
    <source>
        <dbReference type="ARBA" id="ARBA00022825"/>
    </source>
</evidence>
<sequence>MSFFKLSASLSAVGAILGASALPSASFASYAVKERHVVPQAWTESGAADKSQLLNLQIGLKQQNEGVVEQHLVEISDPNHQRYGNHLSASEVHDLVTPSDETVDAVRSWLHEHGISNHGLSPAKDWISVVVPIEKAEELLHTKYSTFVHKDGSTLNRAPEWSLPAHLHEHIDVVQPTTSFFRAKPEVKSGGPVTDGGEHWPMSWWEHTGKHLHPVNPAGINNSAHAEAVAAACNVSFTTLTCLRTLYGTLNYTVKAPKGTNNIAICNYLNETNKRSDIKTFLETFRPEAAAAAYEFPFVNIADAENYQGPNDTLLMEEDRDIEGNLDAELVLGISWPTPMTSYLTGGMPPFLPSVSTPTDSSEPYLTWLNYVVAQPSLPQVISSSYGDDEQSVPYSYAKRACAMFAQLGARGVSMLVSSGDAGVGTDGTCYLNKTDSYGFTPNFPTSCPWVTSVGGTANFNPETAVTRFASGGGFSNYFGAPAYQQSTVNAYIASLNGTYDGVYNKSGRAYPDVAAQGNNDAIVWAGILRTVGGTSASSPTFAAVIALVNDALIAAGKPALGFLNPWIYGGAYKALTDITIGSSYGCNTTGFPAQVGWDAVTGWGTPNFGELVRFAFAKEV</sequence>
<evidence type="ECO:0000256" key="7">
    <source>
        <dbReference type="ARBA" id="ARBA00022723"/>
    </source>
</evidence>
<comment type="catalytic activity">
    <reaction evidence="1">
        <text>Release of an N-terminal tripeptide from a polypeptide.</text>
        <dbReference type="EC" id="3.4.14.10"/>
    </reaction>
</comment>
<keyword evidence="10 15" id="KW-0720">Serine protease</keyword>
<dbReference type="SUPFAM" id="SSF52743">
    <property type="entry name" value="Subtilisin-like"/>
    <property type="match status" value="1"/>
</dbReference>
<feature type="active site" description="Charge relay system" evidence="15">
    <location>
        <position position="536"/>
    </location>
</feature>
<keyword evidence="13" id="KW-0865">Zymogen</keyword>
<dbReference type="Proteomes" id="UP001295740">
    <property type="component" value="Unassembled WGS sequence"/>
</dbReference>
<evidence type="ECO:0000256" key="15">
    <source>
        <dbReference type="PROSITE-ProRule" id="PRU01032"/>
    </source>
</evidence>
<evidence type="ECO:0000313" key="18">
    <source>
        <dbReference type="EMBL" id="CAJ2509324.1"/>
    </source>
</evidence>
<evidence type="ECO:0000256" key="1">
    <source>
        <dbReference type="ARBA" id="ARBA00001910"/>
    </source>
</evidence>
<dbReference type="GO" id="GO:0005576">
    <property type="term" value="C:extracellular region"/>
    <property type="evidence" value="ECO:0007669"/>
    <property type="project" value="UniProtKB-SubCell"/>
</dbReference>
<dbReference type="SMART" id="SM00944">
    <property type="entry name" value="Pro-kuma_activ"/>
    <property type="match status" value="1"/>
</dbReference>
<dbReference type="EMBL" id="CAUWAG010000012">
    <property type="protein sequence ID" value="CAJ2509324.1"/>
    <property type="molecule type" value="Genomic_DNA"/>
</dbReference>
<keyword evidence="5" id="KW-0964">Secreted</keyword>
<dbReference type="InterPro" id="IPR036852">
    <property type="entry name" value="Peptidase_S8/S53_dom_sf"/>
</dbReference>
<feature type="signal peptide" evidence="16">
    <location>
        <begin position="1"/>
        <end position="21"/>
    </location>
</feature>
<evidence type="ECO:0000256" key="11">
    <source>
        <dbReference type="ARBA" id="ARBA00022837"/>
    </source>
</evidence>
<dbReference type="InterPro" id="IPR023828">
    <property type="entry name" value="Peptidase_S8_Ser-AS"/>
</dbReference>
<dbReference type="CDD" id="cd11377">
    <property type="entry name" value="Pro-peptidase_S53"/>
    <property type="match status" value="1"/>
</dbReference>
<dbReference type="AlphaFoldDB" id="A0AAI8VRC0"/>
<dbReference type="SUPFAM" id="SSF54897">
    <property type="entry name" value="Protease propeptides/inhibitors"/>
    <property type="match status" value="1"/>
</dbReference>
<feature type="active site" description="Charge relay system" evidence="15">
    <location>
        <position position="323"/>
    </location>
</feature>
<evidence type="ECO:0000256" key="3">
    <source>
        <dbReference type="ARBA" id="ARBA00004239"/>
    </source>
</evidence>
<dbReference type="GO" id="GO:0046872">
    <property type="term" value="F:metal ion binding"/>
    <property type="evidence" value="ECO:0007669"/>
    <property type="project" value="UniProtKB-UniRule"/>
</dbReference>
<organism evidence="18 19">
    <name type="scientific">Anthostomella pinea</name>
    <dbReference type="NCBI Taxonomy" id="933095"/>
    <lineage>
        <taxon>Eukaryota</taxon>
        <taxon>Fungi</taxon>
        <taxon>Dikarya</taxon>
        <taxon>Ascomycota</taxon>
        <taxon>Pezizomycotina</taxon>
        <taxon>Sordariomycetes</taxon>
        <taxon>Xylariomycetidae</taxon>
        <taxon>Xylariales</taxon>
        <taxon>Xylariaceae</taxon>
        <taxon>Anthostomella</taxon>
    </lineage>
</organism>
<evidence type="ECO:0000256" key="13">
    <source>
        <dbReference type="ARBA" id="ARBA00023145"/>
    </source>
</evidence>
<evidence type="ECO:0000256" key="2">
    <source>
        <dbReference type="ARBA" id="ARBA00002451"/>
    </source>
</evidence>
<dbReference type="InterPro" id="IPR015366">
    <property type="entry name" value="S53_propep"/>
</dbReference>
<feature type="domain" description="Peptidase S53" evidence="17">
    <location>
        <begin position="237"/>
        <end position="619"/>
    </location>
</feature>
<keyword evidence="8 16" id="KW-0732">Signal</keyword>
<dbReference type="Pfam" id="PF09286">
    <property type="entry name" value="Pro-kuma_activ"/>
    <property type="match status" value="1"/>
</dbReference>
<feature type="binding site" evidence="15">
    <location>
        <position position="597"/>
    </location>
    <ligand>
        <name>Ca(2+)</name>
        <dbReference type="ChEBI" id="CHEBI:29108"/>
    </ligand>
</feature>
<evidence type="ECO:0000256" key="6">
    <source>
        <dbReference type="ARBA" id="ARBA00022670"/>
    </source>
</evidence>
<comment type="function">
    <text evidence="2">Secreted tripeptidyl-peptidase which degrades proteins at acidic pHs and is involved in virulence.</text>
</comment>
<dbReference type="FunFam" id="3.40.50.200:FF:000015">
    <property type="entry name" value="Tripeptidyl peptidase A"/>
    <property type="match status" value="1"/>
</dbReference>
<feature type="binding site" evidence="15">
    <location>
        <position position="578"/>
    </location>
    <ligand>
        <name>Ca(2+)</name>
        <dbReference type="ChEBI" id="CHEBI:29108"/>
    </ligand>
</feature>
<evidence type="ECO:0000256" key="16">
    <source>
        <dbReference type="SAM" id="SignalP"/>
    </source>
</evidence>
<accession>A0AAI8VRC0</accession>
<dbReference type="CDD" id="cd04056">
    <property type="entry name" value="Peptidases_S53"/>
    <property type="match status" value="1"/>
</dbReference>
<keyword evidence="9 15" id="KW-0378">Hydrolase</keyword>
<protein>
    <recommendedName>
        <fullName evidence="4">tripeptidyl-peptidase II</fullName>
        <ecNumber evidence="4">3.4.14.10</ecNumber>
    </recommendedName>
</protein>
<dbReference type="GO" id="GO:0008240">
    <property type="term" value="F:tripeptidyl-peptidase activity"/>
    <property type="evidence" value="ECO:0007669"/>
    <property type="project" value="UniProtKB-EC"/>
</dbReference>
<name>A0AAI8VRC0_9PEZI</name>
<dbReference type="InterPro" id="IPR000209">
    <property type="entry name" value="Peptidase_S8/S53_dom"/>
</dbReference>
<dbReference type="GO" id="GO:0006508">
    <property type="term" value="P:proteolysis"/>
    <property type="evidence" value="ECO:0007669"/>
    <property type="project" value="UniProtKB-KW"/>
</dbReference>
<evidence type="ECO:0000256" key="12">
    <source>
        <dbReference type="ARBA" id="ARBA00023026"/>
    </source>
</evidence>
<evidence type="ECO:0000256" key="8">
    <source>
        <dbReference type="ARBA" id="ARBA00022729"/>
    </source>
</evidence>
<feature type="active site" description="Charge relay system" evidence="15">
    <location>
        <position position="327"/>
    </location>
</feature>
<evidence type="ECO:0000313" key="19">
    <source>
        <dbReference type="Proteomes" id="UP001295740"/>
    </source>
</evidence>
<feature type="binding site" evidence="15">
    <location>
        <position position="579"/>
    </location>
    <ligand>
        <name>Ca(2+)</name>
        <dbReference type="ChEBI" id="CHEBI:29108"/>
    </ligand>
</feature>
<dbReference type="EC" id="3.4.14.10" evidence="4"/>
<dbReference type="PANTHER" id="PTHR14218">
    <property type="entry name" value="PROTEASE S8 TRIPEPTIDYL PEPTIDASE I CLN2"/>
    <property type="match status" value="1"/>
</dbReference>
<evidence type="ECO:0000256" key="9">
    <source>
        <dbReference type="ARBA" id="ARBA00022801"/>
    </source>
</evidence>
<comment type="caution">
    <text evidence="18">The sequence shown here is derived from an EMBL/GenBank/DDBJ whole genome shotgun (WGS) entry which is preliminary data.</text>
</comment>
<evidence type="ECO:0000256" key="5">
    <source>
        <dbReference type="ARBA" id="ARBA00022525"/>
    </source>
</evidence>
<evidence type="ECO:0000256" key="4">
    <source>
        <dbReference type="ARBA" id="ARBA00012462"/>
    </source>
</evidence>
<dbReference type="PROSITE" id="PS51695">
    <property type="entry name" value="SEDOLISIN"/>
    <property type="match status" value="1"/>
</dbReference>
<evidence type="ECO:0000259" key="17">
    <source>
        <dbReference type="PROSITE" id="PS51695"/>
    </source>
</evidence>
<dbReference type="GO" id="GO:0004252">
    <property type="term" value="F:serine-type endopeptidase activity"/>
    <property type="evidence" value="ECO:0007669"/>
    <property type="project" value="UniProtKB-UniRule"/>
</dbReference>
<dbReference type="Gene3D" id="3.40.50.200">
    <property type="entry name" value="Peptidase S8/S53 domain"/>
    <property type="match status" value="1"/>
</dbReference>
<proteinExistence type="predicted"/>
<comment type="cofactor">
    <cofactor evidence="15">
        <name>Ca(2+)</name>
        <dbReference type="ChEBI" id="CHEBI:29108"/>
    </cofactor>
    <text evidence="15">Binds 1 Ca(2+) ion per subunit.</text>
</comment>
<keyword evidence="12" id="KW-0843">Virulence</keyword>
<keyword evidence="7 15" id="KW-0479">Metal-binding</keyword>
<dbReference type="InterPro" id="IPR050819">
    <property type="entry name" value="Tripeptidyl-peptidase_I"/>
</dbReference>
<dbReference type="Pfam" id="PF00082">
    <property type="entry name" value="Peptidase_S8"/>
    <property type="match status" value="1"/>
</dbReference>